<keyword evidence="1" id="KW-0479">Metal-binding</keyword>
<accession>A0A0A9HMJ6</accession>
<evidence type="ECO:0000313" key="3">
    <source>
        <dbReference type="EMBL" id="JAE37972.1"/>
    </source>
</evidence>
<keyword evidence="1" id="KW-0863">Zinc-finger</keyword>
<dbReference type="GO" id="GO:0005634">
    <property type="term" value="C:nucleus"/>
    <property type="evidence" value="ECO:0007669"/>
    <property type="project" value="UniProtKB-SubCell"/>
</dbReference>
<dbReference type="PANTHER" id="PTHR31669:SF214">
    <property type="entry name" value="PROTEIN FAR1-RELATED SEQUENCE"/>
    <property type="match status" value="1"/>
</dbReference>
<dbReference type="InterPro" id="IPR018289">
    <property type="entry name" value="MULE_transposase_dom"/>
</dbReference>
<sequence>MPFAQLIGINGYGKSIVFSCALLENDKEETLCWLFRTFLDVMDGKKPSTIITHQDSAIHKSIAEVFHTVFHRFNLWHVMREAAVEFGGFTANRPGMEAELTHLIMNSLTTEEFEDGWIAVLEKYGSASNAHLKLMYQTRLMWVPVYFKHVFCPFIRSPGHSQSTYSIFKDYVLREDTIEIFISQYNIFQMEAVSIEHGDRCESTLKKPMLQKYTRWGCS</sequence>
<dbReference type="GO" id="GO:0008270">
    <property type="term" value="F:zinc ion binding"/>
    <property type="evidence" value="ECO:0007669"/>
    <property type="project" value="UniProtKB-UniRule"/>
</dbReference>
<keyword evidence="1" id="KW-0539">Nucleus</keyword>
<evidence type="ECO:0000256" key="1">
    <source>
        <dbReference type="RuleBase" id="RU367018"/>
    </source>
</evidence>
<dbReference type="Pfam" id="PF10551">
    <property type="entry name" value="MULE"/>
    <property type="match status" value="1"/>
</dbReference>
<reference evidence="3" key="1">
    <citation type="submission" date="2014-09" db="EMBL/GenBank/DDBJ databases">
        <authorList>
            <person name="Magalhaes I.L.F."/>
            <person name="Oliveira U."/>
            <person name="Santos F.R."/>
            <person name="Vidigal T.H.D.A."/>
            <person name="Brescovit A.D."/>
            <person name="Santos A.J."/>
        </authorList>
    </citation>
    <scope>NUCLEOTIDE SEQUENCE</scope>
    <source>
        <tissue evidence="3">Shoot tissue taken approximately 20 cm above the soil surface</tissue>
    </source>
</reference>
<keyword evidence="1" id="KW-0862">Zinc</keyword>
<dbReference type="GO" id="GO:0006355">
    <property type="term" value="P:regulation of DNA-templated transcription"/>
    <property type="evidence" value="ECO:0007669"/>
    <property type="project" value="UniProtKB-UniRule"/>
</dbReference>
<organism evidence="3">
    <name type="scientific">Arundo donax</name>
    <name type="common">Giant reed</name>
    <name type="synonym">Donax arundinaceus</name>
    <dbReference type="NCBI Taxonomy" id="35708"/>
    <lineage>
        <taxon>Eukaryota</taxon>
        <taxon>Viridiplantae</taxon>
        <taxon>Streptophyta</taxon>
        <taxon>Embryophyta</taxon>
        <taxon>Tracheophyta</taxon>
        <taxon>Spermatophyta</taxon>
        <taxon>Magnoliopsida</taxon>
        <taxon>Liliopsida</taxon>
        <taxon>Poales</taxon>
        <taxon>Poaceae</taxon>
        <taxon>PACMAD clade</taxon>
        <taxon>Arundinoideae</taxon>
        <taxon>Arundineae</taxon>
        <taxon>Arundo</taxon>
    </lineage>
</organism>
<dbReference type="PANTHER" id="PTHR31669">
    <property type="entry name" value="PROTEIN FAR1-RELATED SEQUENCE 10-RELATED"/>
    <property type="match status" value="1"/>
</dbReference>
<dbReference type="InterPro" id="IPR031052">
    <property type="entry name" value="FHY3/FAR1"/>
</dbReference>
<dbReference type="EMBL" id="GBRH01159924">
    <property type="protein sequence ID" value="JAE37972.1"/>
    <property type="molecule type" value="Transcribed_RNA"/>
</dbReference>
<comment type="similarity">
    <text evidence="1">Belongs to the FHY3/FAR1 family.</text>
</comment>
<comment type="subcellular location">
    <subcellularLocation>
        <location evidence="1">Nucleus</location>
    </subcellularLocation>
</comment>
<evidence type="ECO:0000259" key="2">
    <source>
        <dbReference type="Pfam" id="PF10551"/>
    </source>
</evidence>
<reference evidence="3" key="2">
    <citation type="journal article" date="2015" name="Data Brief">
        <title>Shoot transcriptome of the giant reed, Arundo donax.</title>
        <authorList>
            <person name="Barrero R.A."/>
            <person name="Guerrero F.D."/>
            <person name="Moolhuijzen P."/>
            <person name="Goolsby J.A."/>
            <person name="Tidwell J."/>
            <person name="Bellgard S.E."/>
            <person name="Bellgard M.I."/>
        </authorList>
    </citation>
    <scope>NUCLEOTIDE SEQUENCE</scope>
    <source>
        <tissue evidence="3">Shoot tissue taken approximately 20 cm above the soil surface</tissue>
    </source>
</reference>
<comment type="function">
    <text evidence="1">Putative transcription activator involved in regulating light control of development.</text>
</comment>
<protein>
    <recommendedName>
        <fullName evidence="1">Protein FAR1-RELATED SEQUENCE</fullName>
    </recommendedName>
</protein>
<dbReference type="AlphaFoldDB" id="A0A0A9HMJ6"/>
<proteinExistence type="inferred from homology"/>
<feature type="domain" description="MULE transposase" evidence="2">
    <location>
        <begin position="1"/>
        <end position="80"/>
    </location>
</feature>
<name>A0A0A9HMJ6_ARUDO</name>